<dbReference type="PROSITE" id="PS50082">
    <property type="entry name" value="WD_REPEATS_2"/>
    <property type="match status" value="1"/>
</dbReference>
<dbReference type="InterPro" id="IPR015943">
    <property type="entry name" value="WD40/YVTN_repeat-like_dom_sf"/>
</dbReference>
<dbReference type="Gene3D" id="2.130.10.10">
    <property type="entry name" value="YVTN repeat-like/Quinoprotein amine dehydrogenase"/>
    <property type="match status" value="1"/>
</dbReference>
<dbReference type="GO" id="GO:0005634">
    <property type="term" value="C:nucleus"/>
    <property type="evidence" value="ECO:0007669"/>
    <property type="project" value="UniProtKB-SubCell"/>
</dbReference>
<evidence type="ECO:0000256" key="6">
    <source>
        <dbReference type="PROSITE-ProRule" id="PRU00221"/>
    </source>
</evidence>
<evidence type="ECO:0000256" key="4">
    <source>
        <dbReference type="ARBA" id="ARBA00023163"/>
    </source>
</evidence>
<dbReference type="InterPro" id="IPR001680">
    <property type="entry name" value="WD40_rpt"/>
</dbReference>
<reference evidence="7" key="3">
    <citation type="submission" date="2025-09" db="UniProtKB">
        <authorList>
            <consortium name="Ensembl"/>
        </authorList>
    </citation>
    <scope>IDENTIFICATION</scope>
</reference>
<dbReference type="PANTHER" id="PTHR15052:SF2">
    <property type="entry name" value="GENERAL TRANSCRIPTION FACTOR 3C POLYPEPTIDE 2"/>
    <property type="match status" value="1"/>
</dbReference>
<dbReference type="SUPFAM" id="SSF50978">
    <property type="entry name" value="WD40 repeat-like"/>
    <property type="match status" value="1"/>
</dbReference>
<keyword evidence="8" id="KW-1185">Reference proteome</keyword>
<evidence type="ECO:0000256" key="1">
    <source>
        <dbReference type="ARBA" id="ARBA00004123"/>
    </source>
</evidence>
<evidence type="ECO:0000256" key="5">
    <source>
        <dbReference type="ARBA" id="ARBA00023242"/>
    </source>
</evidence>
<dbReference type="InterPro" id="IPR036322">
    <property type="entry name" value="WD40_repeat_dom_sf"/>
</dbReference>
<dbReference type="GO" id="GO:0006383">
    <property type="term" value="P:transcription by RNA polymerase III"/>
    <property type="evidence" value="ECO:0007669"/>
    <property type="project" value="TreeGrafter"/>
</dbReference>
<dbReference type="GO" id="GO:0000127">
    <property type="term" value="C:transcription factor TFIIIC complex"/>
    <property type="evidence" value="ECO:0007669"/>
    <property type="project" value="TreeGrafter"/>
</dbReference>
<evidence type="ECO:0000313" key="7">
    <source>
        <dbReference type="Ensembl" id="ENSTNIP00000008112.1"/>
    </source>
</evidence>
<dbReference type="InParanoid" id="H3CIN4"/>
<dbReference type="SMART" id="SM00320">
    <property type="entry name" value="WD40"/>
    <property type="match status" value="3"/>
</dbReference>
<keyword evidence="4" id="KW-0804">Transcription</keyword>
<protein>
    <submittedName>
        <fullName evidence="7">Uncharacterized protein</fullName>
    </submittedName>
</protein>
<keyword evidence="2 6" id="KW-0853">WD repeat</keyword>
<organism evidence="7 8">
    <name type="scientific">Tetraodon nigroviridis</name>
    <name type="common">Spotted green pufferfish</name>
    <name type="synonym">Chelonodon nigroviridis</name>
    <dbReference type="NCBI Taxonomy" id="99883"/>
    <lineage>
        <taxon>Eukaryota</taxon>
        <taxon>Metazoa</taxon>
        <taxon>Chordata</taxon>
        <taxon>Craniata</taxon>
        <taxon>Vertebrata</taxon>
        <taxon>Euteleostomi</taxon>
        <taxon>Actinopterygii</taxon>
        <taxon>Neopterygii</taxon>
        <taxon>Teleostei</taxon>
        <taxon>Neoteleostei</taxon>
        <taxon>Acanthomorphata</taxon>
        <taxon>Eupercaria</taxon>
        <taxon>Tetraodontiformes</taxon>
        <taxon>Tetradontoidea</taxon>
        <taxon>Tetraodontidae</taxon>
        <taxon>Tetraodon</taxon>
    </lineage>
</organism>
<evidence type="ECO:0000313" key="8">
    <source>
        <dbReference type="Proteomes" id="UP000007303"/>
    </source>
</evidence>
<accession>H3CIN4</accession>
<reference evidence="7" key="2">
    <citation type="submission" date="2025-08" db="UniProtKB">
        <authorList>
            <consortium name="Ensembl"/>
        </authorList>
    </citation>
    <scope>IDENTIFICATION</scope>
</reference>
<dbReference type="PANTHER" id="PTHR15052">
    <property type="entry name" value="RNA POLYMERASE III TRANSCRIPTION INITIATION FACTOR COMPLEX SUBUNIT"/>
    <property type="match status" value="1"/>
</dbReference>
<reference evidence="8" key="1">
    <citation type="journal article" date="2004" name="Nature">
        <title>Genome duplication in the teleost fish Tetraodon nigroviridis reveals the early vertebrate proto-karyotype.</title>
        <authorList>
            <person name="Jaillon O."/>
            <person name="Aury J.-M."/>
            <person name="Brunet F."/>
            <person name="Petit J.-L."/>
            <person name="Stange-Thomann N."/>
            <person name="Mauceli E."/>
            <person name="Bouneau L."/>
            <person name="Fischer C."/>
            <person name="Ozouf-Costaz C."/>
            <person name="Bernot A."/>
            <person name="Nicaud S."/>
            <person name="Jaffe D."/>
            <person name="Fisher S."/>
            <person name="Lutfalla G."/>
            <person name="Dossat C."/>
            <person name="Segurens B."/>
            <person name="Dasilva C."/>
            <person name="Salanoubat M."/>
            <person name="Levy M."/>
            <person name="Boudet N."/>
            <person name="Castellano S."/>
            <person name="Anthouard V."/>
            <person name="Jubin C."/>
            <person name="Castelli V."/>
            <person name="Katinka M."/>
            <person name="Vacherie B."/>
            <person name="Biemont C."/>
            <person name="Skalli Z."/>
            <person name="Cattolico L."/>
            <person name="Poulain J."/>
            <person name="De Berardinis V."/>
            <person name="Cruaud C."/>
            <person name="Duprat S."/>
            <person name="Brottier P."/>
            <person name="Coutanceau J.-P."/>
            <person name="Gouzy J."/>
            <person name="Parra G."/>
            <person name="Lardier G."/>
            <person name="Chapple C."/>
            <person name="McKernan K.J."/>
            <person name="McEwan P."/>
            <person name="Bosak S."/>
            <person name="Kellis M."/>
            <person name="Volff J.-N."/>
            <person name="Guigo R."/>
            <person name="Zody M.C."/>
            <person name="Mesirov J."/>
            <person name="Lindblad-Toh K."/>
            <person name="Birren B."/>
            <person name="Nusbaum C."/>
            <person name="Kahn D."/>
            <person name="Robinson-Rechavi M."/>
            <person name="Laudet V."/>
            <person name="Schachter V."/>
            <person name="Quetier F."/>
            <person name="Saurin W."/>
            <person name="Scarpelli C."/>
            <person name="Wincker P."/>
            <person name="Lander E.S."/>
            <person name="Weissenbach J."/>
            <person name="Roest Crollius H."/>
        </authorList>
    </citation>
    <scope>NUCLEOTIDE SEQUENCE [LARGE SCALE GENOMIC DNA]</scope>
</reference>
<dbReference type="OMA" id="KAPRHES"/>
<dbReference type="Proteomes" id="UP000007303">
    <property type="component" value="Unassembled WGS sequence"/>
</dbReference>
<dbReference type="InterPro" id="IPR052416">
    <property type="entry name" value="GTF3C_component"/>
</dbReference>
<evidence type="ECO:0000256" key="2">
    <source>
        <dbReference type="ARBA" id="ARBA00022574"/>
    </source>
</evidence>
<feature type="repeat" description="WD" evidence="6">
    <location>
        <begin position="75"/>
        <end position="110"/>
    </location>
</feature>
<evidence type="ECO:0000256" key="3">
    <source>
        <dbReference type="ARBA" id="ARBA00022737"/>
    </source>
</evidence>
<proteinExistence type="predicted"/>
<dbReference type="HOGENOM" id="CLU_743041_0_0_1"/>
<dbReference type="AlphaFoldDB" id="H3CIN4"/>
<dbReference type="GeneTree" id="ENSGT00390000018632"/>
<dbReference type="STRING" id="99883.ENSTNIP00000008112"/>
<sequence length="373" mass="42201">VEAVLTLKLGSFRDPGHSESGQVLSMDWLPVKPHNIMAVGFYDGAVGLWDLTSKSTLLRVREADKSLTLLPYRCFLAHDHAVRALAFCPASSSLLATAGEDRYVKTWNLRRLHHPIIAFKRSLTNEIYWPLNATGIMMAQDSVYTAIYSHGVHYFDFNLRTYFAVPRTSTMWSISYTDWLNSVVTCDNLGEVILAVLPQIRCIPQYVKRTLDRRFPVYLTLLVPHDANKEEIDGASAESESVLPLQSQTYKEAAESYYLQHSDNNMVTFKAGEKSAVWKRMKNTETKAKVNMDQTPLGALHKVRFSPNFCCHTWLVSGGRMGLVRLHCIRGMFSTPASMTSESQAHFHSLYSFEEPERGRGLRQTEHECLVGS</sequence>
<name>H3CIN4_TETNG</name>
<dbReference type="InterPro" id="IPR019775">
    <property type="entry name" value="WD40_repeat_CS"/>
</dbReference>
<comment type="subcellular location">
    <subcellularLocation>
        <location evidence="1">Nucleus</location>
    </subcellularLocation>
</comment>
<keyword evidence="5" id="KW-0539">Nucleus</keyword>
<dbReference type="PROSITE" id="PS50294">
    <property type="entry name" value="WD_REPEATS_REGION"/>
    <property type="match status" value="1"/>
</dbReference>
<dbReference type="Pfam" id="PF00400">
    <property type="entry name" value="WD40"/>
    <property type="match status" value="1"/>
</dbReference>
<dbReference type="Ensembl" id="ENSTNIT00000008276.1">
    <property type="protein sequence ID" value="ENSTNIP00000008112.1"/>
    <property type="gene ID" value="ENSTNIG00000005424.1"/>
</dbReference>
<dbReference type="PROSITE" id="PS00678">
    <property type="entry name" value="WD_REPEATS_1"/>
    <property type="match status" value="1"/>
</dbReference>
<keyword evidence="3" id="KW-0677">Repeat</keyword>